<dbReference type="AlphaFoldDB" id="A0A4Y2I5D6"/>
<accession>A0A4Y2I5D6</accession>
<evidence type="ECO:0000313" key="2">
    <source>
        <dbReference type="Proteomes" id="UP000499080"/>
    </source>
</evidence>
<keyword evidence="2" id="KW-1185">Reference proteome</keyword>
<dbReference type="EMBL" id="BGPR01002408">
    <property type="protein sequence ID" value="GBM72913.1"/>
    <property type="molecule type" value="Genomic_DNA"/>
</dbReference>
<evidence type="ECO:0000313" key="1">
    <source>
        <dbReference type="EMBL" id="GBM72913.1"/>
    </source>
</evidence>
<dbReference type="PANTHER" id="PTHR47331:SF1">
    <property type="entry name" value="GAG-LIKE PROTEIN"/>
    <property type="match status" value="1"/>
</dbReference>
<sequence>MVNNTLTRPNLNSECFEFAEKTTRFGSPPAVPELFAASKNTRLHLRAAVRKMFCSISAHGRYEVKLPINDRNGELCNNYEIACSRKNGLVNRFKKNPDFYWMCQEVINGYLKKGIAEEVFNKPEQMLFYLPHQGVLREHNITTKLRMVFAASAHSMGSPLLNQCMFAGPNLIPERDINELYTA</sequence>
<organism evidence="1 2">
    <name type="scientific">Araneus ventricosus</name>
    <name type="common">Orbweaver spider</name>
    <name type="synonym">Epeira ventricosa</name>
    <dbReference type="NCBI Taxonomy" id="182803"/>
    <lineage>
        <taxon>Eukaryota</taxon>
        <taxon>Metazoa</taxon>
        <taxon>Ecdysozoa</taxon>
        <taxon>Arthropoda</taxon>
        <taxon>Chelicerata</taxon>
        <taxon>Arachnida</taxon>
        <taxon>Araneae</taxon>
        <taxon>Araneomorphae</taxon>
        <taxon>Entelegynae</taxon>
        <taxon>Araneoidea</taxon>
        <taxon>Araneidae</taxon>
        <taxon>Araneus</taxon>
    </lineage>
</organism>
<name>A0A4Y2I5D6_ARAVE</name>
<dbReference type="OrthoDB" id="5984724at2759"/>
<gene>
    <name evidence="1" type="ORF">AVEN_68492_1</name>
</gene>
<proteinExistence type="predicted"/>
<dbReference type="Proteomes" id="UP000499080">
    <property type="component" value="Unassembled WGS sequence"/>
</dbReference>
<reference evidence="1 2" key="1">
    <citation type="journal article" date="2019" name="Sci. Rep.">
        <title>Orb-weaving spider Araneus ventricosus genome elucidates the spidroin gene catalogue.</title>
        <authorList>
            <person name="Kono N."/>
            <person name="Nakamura H."/>
            <person name="Ohtoshi R."/>
            <person name="Moran D.A.P."/>
            <person name="Shinohara A."/>
            <person name="Yoshida Y."/>
            <person name="Fujiwara M."/>
            <person name="Mori M."/>
            <person name="Tomita M."/>
            <person name="Arakawa K."/>
        </authorList>
    </citation>
    <scope>NUCLEOTIDE SEQUENCE [LARGE SCALE GENOMIC DNA]</scope>
</reference>
<dbReference type="PANTHER" id="PTHR47331">
    <property type="entry name" value="PHD-TYPE DOMAIN-CONTAINING PROTEIN"/>
    <property type="match status" value="1"/>
</dbReference>
<comment type="caution">
    <text evidence="1">The sequence shown here is derived from an EMBL/GenBank/DDBJ whole genome shotgun (WGS) entry which is preliminary data.</text>
</comment>
<protein>
    <submittedName>
        <fullName evidence="1">Uncharacterized protein</fullName>
    </submittedName>
</protein>